<dbReference type="Proteomes" id="UP001168338">
    <property type="component" value="Unassembled WGS sequence"/>
</dbReference>
<dbReference type="InterPro" id="IPR021866">
    <property type="entry name" value="SpoIIAA-like"/>
</dbReference>
<sequence length="145" mass="16185">MQGRYDPQPISSRTDRVKSMFERMAGASGRIVGYRISGVLTGEEAKAILIPELGRVATTYGYAHLLLHLDRLEGETPEAFIEELKNLPLIRKIRRIAVVGDSTAEALAAAISDMLLSRIDTRIRHFRTGELQEAWDWLHEGGVTP</sequence>
<reference evidence="1" key="1">
    <citation type="submission" date="2019-05" db="EMBL/GenBank/DDBJ databases">
        <title>Methanoculleus sp. FWC-SCC1, a methanogenic archaeon isolated from deep marine cold seep.</title>
        <authorList>
            <person name="Chen Y.-W."/>
            <person name="Chen S.-C."/>
            <person name="Teng N.-H."/>
            <person name="Lai M.-C."/>
        </authorList>
    </citation>
    <scope>NUCLEOTIDE SEQUENCE</scope>
    <source>
        <strain evidence="1">FWC-SCC1</strain>
    </source>
</reference>
<proteinExistence type="predicted"/>
<evidence type="ECO:0000313" key="2">
    <source>
        <dbReference type="Proteomes" id="UP001168338"/>
    </source>
</evidence>
<dbReference type="EMBL" id="VCYH01000005">
    <property type="protein sequence ID" value="MDN7024941.1"/>
    <property type="molecule type" value="Genomic_DNA"/>
</dbReference>
<dbReference type="InterPro" id="IPR036513">
    <property type="entry name" value="STAS_dom_sf"/>
</dbReference>
<accession>A0ABT8MAH5</accession>
<organism evidence="1 2">
    <name type="scientific">Methanoculleus frigidifontis</name>
    <dbReference type="NCBI Taxonomy" id="2584085"/>
    <lineage>
        <taxon>Archaea</taxon>
        <taxon>Methanobacteriati</taxon>
        <taxon>Methanobacteriota</taxon>
        <taxon>Stenosarchaea group</taxon>
        <taxon>Methanomicrobia</taxon>
        <taxon>Methanomicrobiales</taxon>
        <taxon>Methanomicrobiaceae</taxon>
        <taxon>Methanoculleus</taxon>
    </lineage>
</organism>
<dbReference type="Gene3D" id="3.40.50.10600">
    <property type="entry name" value="SpoIIaa-like domains"/>
    <property type="match status" value="1"/>
</dbReference>
<comment type="caution">
    <text evidence="1">The sequence shown here is derived from an EMBL/GenBank/DDBJ whole genome shotgun (WGS) entry which is preliminary data.</text>
</comment>
<gene>
    <name evidence="1" type="ORF">FGU65_08580</name>
</gene>
<keyword evidence="2" id="KW-1185">Reference proteome</keyword>
<dbReference type="SUPFAM" id="SSF52091">
    <property type="entry name" value="SpoIIaa-like"/>
    <property type="match status" value="1"/>
</dbReference>
<evidence type="ECO:0000313" key="1">
    <source>
        <dbReference type="EMBL" id="MDN7024941.1"/>
    </source>
</evidence>
<dbReference type="Pfam" id="PF11964">
    <property type="entry name" value="SpoIIAA-like"/>
    <property type="match status" value="1"/>
</dbReference>
<dbReference type="InterPro" id="IPR038396">
    <property type="entry name" value="SpoIIAA-like_sf"/>
</dbReference>
<name>A0ABT8MAH5_9EURY</name>
<protein>
    <submittedName>
        <fullName evidence="1">STAS/SEC14 domain-containing protein</fullName>
    </submittedName>
</protein>